<evidence type="ECO:0000256" key="9">
    <source>
        <dbReference type="ARBA" id="ARBA00037847"/>
    </source>
</evidence>
<evidence type="ECO:0000313" key="13">
    <source>
        <dbReference type="Proteomes" id="UP000708208"/>
    </source>
</evidence>
<dbReference type="GO" id="GO:0005789">
    <property type="term" value="C:endoplasmic reticulum membrane"/>
    <property type="evidence" value="ECO:0007669"/>
    <property type="project" value="UniProtKB-SubCell"/>
</dbReference>
<evidence type="ECO:0000256" key="7">
    <source>
        <dbReference type="ARBA" id="ARBA00023136"/>
    </source>
</evidence>
<evidence type="ECO:0000256" key="8">
    <source>
        <dbReference type="ARBA" id="ARBA00023170"/>
    </source>
</evidence>
<evidence type="ECO:0000256" key="11">
    <source>
        <dbReference type="SAM" id="Phobius"/>
    </source>
</evidence>
<keyword evidence="8" id="KW-0675">Receptor</keyword>
<evidence type="ECO:0000313" key="12">
    <source>
        <dbReference type="EMBL" id="CAG7660054.1"/>
    </source>
</evidence>
<gene>
    <name evidence="12" type="ORF">AFUS01_LOCUS1300</name>
</gene>
<comment type="subcellular location">
    <subcellularLocation>
        <location evidence="9">Endomembrane system</location>
        <topology evidence="9">Single-pass membrane protein</topology>
    </subcellularLocation>
    <subcellularLocation>
        <location evidence="1">Endoplasmic reticulum membrane</location>
    </subcellularLocation>
</comment>
<comment type="caution">
    <text evidence="12">The sequence shown here is derived from an EMBL/GenBank/DDBJ whole genome shotgun (WGS) entry which is preliminary data.</text>
</comment>
<dbReference type="CDD" id="cd04105">
    <property type="entry name" value="SR_beta"/>
    <property type="match status" value="1"/>
</dbReference>
<dbReference type="GO" id="GO:0005525">
    <property type="term" value="F:GTP binding"/>
    <property type="evidence" value="ECO:0007669"/>
    <property type="project" value="UniProtKB-KW"/>
</dbReference>
<sequence length="260" mass="27960">MTTKSSKNSVEDPPVTPKAPAGKSGGVLESPQYLGILVALVVILITFVLFLRGKKKGRTILFVGASESGKTAIFSQLWQGKNVDTVTSIVPNEGEFTLTSGRPELLLKDLPGNDRLRQKYWDENKAGVRGIVCVIDAAGGSKAIRDGAEVLYGILTDSVVNSVSPNVLIFANKQDLPTAKAVKIIRASLEREITTLRLTKSASLQTTGGSNAPSKALGRPDKDFDFEQLVPIKIDFSEGVGNSDNPNDLKPIKEWLEKIA</sequence>
<dbReference type="PANTHER" id="PTHR46693">
    <property type="entry name" value="ADP-RIBOSYLATION FACTOR-LIKE PROTEIN 15"/>
    <property type="match status" value="1"/>
</dbReference>
<accession>A0A8J2J1U2</accession>
<keyword evidence="2 11" id="KW-0812">Transmembrane</keyword>
<evidence type="ECO:0000256" key="1">
    <source>
        <dbReference type="ARBA" id="ARBA00004586"/>
    </source>
</evidence>
<evidence type="ECO:0000256" key="2">
    <source>
        <dbReference type="ARBA" id="ARBA00022692"/>
    </source>
</evidence>
<keyword evidence="13" id="KW-1185">Reference proteome</keyword>
<evidence type="ECO:0008006" key="14">
    <source>
        <dbReference type="Google" id="ProtNLM"/>
    </source>
</evidence>
<evidence type="ECO:0000256" key="3">
    <source>
        <dbReference type="ARBA" id="ARBA00022741"/>
    </source>
</evidence>
<keyword evidence="3" id="KW-0547">Nucleotide-binding</keyword>
<name>A0A8J2J1U2_9HEXA</name>
<protein>
    <recommendedName>
        <fullName evidence="14">Signal recognition particle receptor subunit beta</fullName>
    </recommendedName>
</protein>
<dbReference type="OrthoDB" id="41266at2759"/>
<organism evidence="12 13">
    <name type="scientific">Allacma fusca</name>
    <dbReference type="NCBI Taxonomy" id="39272"/>
    <lineage>
        <taxon>Eukaryota</taxon>
        <taxon>Metazoa</taxon>
        <taxon>Ecdysozoa</taxon>
        <taxon>Arthropoda</taxon>
        <taxon>Hexapoda</taxon>
        <taxon>Collembola</taxon>
        <taxon>Symphypleona</taxon>
        <taxon>Sminthuridae</taxon>
        <taxon>Allacma</taxon>
    </lineage>
</organism>
<dbReference type="AlphaFoldDB" id="A0A8J2J1U2"/>
<evidence type="ECO:0000256" key="10">
    <source>
        <dbReference type="SAM" id="MobiDB-lite"/>
    </source>
</evidence>
<reference evidence="12" key="1">
    <citation type="submission" date="2021-06" db="EMBL/GenBank/DDBJ databases">
        <authorList>
            <person name="Hodson N. C."/>
            <person name="Mongue J. A."/>
            <person name="Jaron S. K."/>
        </authorList>
    </citation>
    <scope>NUCLEOTIDE SEQUENCE</scope>
</reference>
<evidence type="ECO:0000256" key="5">
    <source>
        <dbReference type="ARBA" id="ARBA00022989"/>
    </source>
</evidence>
<dbReference type="Pfam" id="PF09439">
    <property type="entry name" value="SRPRB"/>
    <property type="match status" value="1"/>
</dbReference>
<proteinExistence type="predicted"/>
<keyword evidence="7 11" id="KW-0472">Membrane</keyword>
<dbReference type="InterPro" id="IPR042292">
    <property type="entry name" value="ARL15"/>
</dbReference>
<keyword evidence="5 11" id="KW-1133">Transmembrane helix</keyword>
<dbReference type="SMART" id="SM00177">
    <property type="entry name" value="ARF"/>
    <property type="match status" value="1"/>
</dbReference>
<feature type="transmembrane region" description="Helical" evidence="11">
    <location>
        <begin position="33"/>
        <end position="51"/>
    </location>
</feature>
<dbReference type="InterPro" id="IPR019009">
    <property type="entry name" value="SRP_receptor_beta_su"/>
</dbReference>
<feature type="region of interest" description="Disordered" evidence="10">
    <location>
        <begin position="1"/>
        <end position="23"/>
    </location>
</feature>
<evidence type="ECO:0000256" key="4">
    <source>
        <dbReference type="ARBA" id="ARBA00022824"/>
    </source>
</evidence>
<evidence type="ECO:0000256" key="6">
    <source>
        <dbReference type="ARBA" id="ARBA00023134"/>
    </source>
</evidence>
<dbReference type="EMBL" id="CAJVCH010007248">
    <property type="protein sequence ID" value="CAG7660054.1"/>
    <property type="molecule type" value="Genomic_DNA"/>
</dbReference>
<dbReference type="PANTHER" id="PTHR46693:SF1">
    <property type="entry name" value="ADP-RIBOSYLATION FACTOR-LIKE PROTEIN 15"/>
    <property type="match status" value="1"/>
</dbReference>
<keyword evidence="6" id="KW-0342">GTP-binding</keyword>
<dbReference type="Proteomes" id="UP000708208">
    <property type="component" value="Unassembled WGS sequence"/>
</dbReference>
<keyword evidence="4" id="KW-0256">Endoplasmic reticulum</keyword>